<reference evidence="1" key="1">
    <citation type="journal article" date="2015" name="Nature">
        <title>Complex archaea that bridge the gap between prokaryotes and eukaryotes.</title>
        <authorList>
            <person name="Spang A."/>
            <person name="Saw J.H."/>
            <person name="Jorgensen S.L."/>
            <person name="Zaremba-Niedzwiedzka K."/>
            <person name="Martijn J."/>
            <person name="Lind A.E."/>
            <person name="van Eijk R."/>
            <person name="Schleper C."/>
            <person name="Guy L."/>
            <person name="Ettema T.J."/>
        </authorList>
    </citation>
    <scope>NUCLEOTIDE SEQUENCE</scope>
</reference>
<proteinExistence type="predicted"/>
<dbReference type="PANTHER" id="PTHR36846:SF1">
    <property type="entry name" value="PROTEIN VIAA"/>
    <property type="match status" value="1"/>
</dbReference>
<gene>
    <name evidence="1" type="ORF">LCGC14_2026120</name>
</gene>
<dbReference type="GO" id="GO:0005829">
    <property type="term" value="C:cytosol"/>
    <property type="evidence" value="ECO:0007669"/>
    <property type="project" value="TreeGrafter"/>
</dbReference>
<dbReference type="InterPro" id="IPR036465">
    <property type="entry name" value="vWFA_dom_sf"/>
</dbReference>
<evidence type="ECO:0008006" key="2">
    <source>
        <dbReference type="Google" id="ProtNLM"/>
    </source>
</evidence>
<dbReference type="AlphaFoldDB" id="A0A0F9H9I4"/>
<dbReference type="Pfam" id="PF05762">
    <property type="entry name" value="VWA_CoxE"/>
    <property type="match status" value="1"/>
</dbReference>
<dbReference type="PANTHER" id="PTHR36846">
    <property type="entry name" value="PROTEIN VIAA"/>
    <property type="match status" value="1"/>
</dbReference>
<dbReference type="SUPFAM" id="SSF53300">
    <property type="entry name" value="vWA-like"/>
    <property type="match status" value="1"/>
</dbReference>
<dbReference type="InterPro" id="IPR008912">
    <property type="entry name" value="Uncharacterised_CoxE"/>
</dbReference>
<dbReference type="EMBL" id="LAZR01023499">
    <property type="protein sequence ID" value="KKL78310.1"/>
    <property type="molecule type" value="Genomic_DNA"/>
</dbReference>
<protein>
    <recommendedName>
        <fullName evidence="2">VWFA domain-containing protein</fullName>
    </recommendedName>
</protein>
<accession>A0A0F9H9I4</accession>
<sequence length="475" mass="52987">MWLRIAPEDLETISKRIDCRFFVNTLEKYDSARRKLPKRSDKIAGGDLFQSLFQWEPELRDEALDPAFHTWMEDKFKDSAVRTLRSRTMGDNTASVFASVKLYQELMRQRESPFKTVMESKNNMDVLKATGKMTPELEQAMRDLQEALAQDIKDGSMPGAGEAEAKQLREAVKNVLGDLDSVETFAAILPGGSGGGGGSGYSLTGNNDRILELGLDENLMKTIKNQKQFRDIMTALGRIQVLAGRIKSRKPKPSPTPIGITQGNDLSAVLPSELAISDDPDLEDLFLKRFVEGSMMQYDRRERQLEGRGPIIVALDVSGSMMGQTEIISKAMFLQLCRTAADQHRKIAFMPFATQCGDPLYIESHYDLLQVITQGRYPGLGGGTDFNHPLKKACREIQGAYKHADLIFMTDGMSRVSPSVVEEVKESKDRTGMRILGALFSGRWADDMKGLLDLSVSVNDAANLSWTEDILWKVL</sequence>
<dbReference type="Gene3D" id="3.40.50.410">
    <property type="entry name" value="von Willebrand factor, type A domain"/>
    <property type="match status" value="1"/>
</dbReference>
<comment type="caution">
    <text evidence="1">The sequence shown here is derived from an EMBL/GenBank/DDBJ whole genome shotgun (WGS) entry which is preliminary data.</text>
</comment>
<organism evidence="1">
    <name type="scientific">marine sediment metagenome</name>
    <dbReference type="NCBI Taxonomy" id="412755"/>
    <lineage>
        <taxon>unclassified sequences</taxon>
        <taxon>metagenomes</taxon>
        <taxon>ecological metagenomes</taxon>
    </lineage>
</organism>
<name>A0A0F9H9I4_9ZZZZ</name>
<evidence type="ECO:0000313" key="1">
    <source>
        <dbReference type="EMBL" id="KKL78310.1"/>
    </source>
</evidence>